<accession>A0ABQ8VB05</accession>
<protein>
    <recommendedName>
        <fullName evidence="3">Secreted protein</fullName>
    </recommendedName>
</protein>
<dbReference type="Proteomes" id="UP001150217">
    <property type="component" value="Unassembled WGS sequence"/>
</dbReference>
<keyword evidence="2" id="KW-1185">Reference proteome</keyword>
<proteinExistence type="predicted"/>
<comment type="caution">
    <text evidence="1">The sequence shown here is derived from an EMBL/GenBank/DDBJ whole genome shotgun (WGS) entry which is preliminary data.</text>
</comment>
<evidence type="ECO:0008006" key="3">
    <source>
        <dbReference type="Google" id="ProtNLM"/>
    </source>
</evidence>
<evidence type="ECO:0000313" key="2">
    <source>
        <dbReference type="Proteomes" id="UP001150217"/>
    </source>
</evidence>
<reference evidence="1" key="1">
    <citation type="submission" date="2022-08" db="EMBL/GenBank/DDBJ databases">
        <title>A Global Phylogenomic Analysis of the Shiitake Genus Lentinula.</title>
        <authorList>
            <consortium name="DOE Joint Genome Institute"/>
            <person name="Sierra-Patev S."/>
            <person name="Min B."/>
            <person name="Naranjo-Ortiz M."/>
            <person name="Looney B."/>
            <person name="Konkel Z."/>
            <person name="Slot J.C."/>
            <person name="Sakamoto Y."/>
            <person name="Steenwyk J.L."/>
            <person name="Rokas A."/>
            <person name="Carro J."/>
            <person name="Camarero S."/>
            <person name="Ferreira P."/>
            <person name="Molpeceres G."/>
            <person name="Ruiz-Duenas F.J."/>
            <person name="Serrano A."/>
            <person name="Henrissat B."/>
            <person name="Drula E."/>
            <person name="Hughes K.W."/>
            <person name="Mata J.L."/>
            <person name="Ishikawa N.K."/>
            <person name="Vargas-Isla R."/>
            <person name="Ushijima S."/>
            <person name="Smith C.A."/>
            <person name="Ahrendt S."/>
            <person name="Andreopoulos W."/>
            <person name="He G."/>
            <person name="Labutti K."/>
            <person name="Lipzen A."/>
            <person name="Ng V."/>
            <person name="Riley R."/>
            <person name="Sandor L."/>
            <person name="Barry K."/>
            <person name="Martinez A.T."/>
            <person name="Xiao Y."/>
            <person name="Gibbons J.G."/>
            <person name="Terashima K."/>
            <person name="Grigoriev I.V."/>
            <person name="Hibbett D.S."/>
        </authorList>
    </citation>
    <scope>NUCLEOTIDE SEQUENCE</scope>
    <source>
        <strain evidence="1">RHP3577 ss4</strain>
    </source>
</reference>
<gene>
    <name evidence="1" type="ORF">C8R41DRAFT_839186</name>
</gene>
<evidence type="ECO:0000313" key="1">
    <source>
        <dbReference type="EMBL" id="KAJ4484622.1"/>
    </source>
</evidence>
<dbReference type="EMBL" id="JANVFT010000052">
    <property type="protein sequence ID" value="KAJ4484622.1"/>
    <property type="molecule type" value="Genomic_DNA"/>
</dbReference>
<name>A0ABQ8VB05_9AGAR</name>
<sequence length="83" mass="9348">MSCSFVAVSAILDPNFALATFCCSIRLCRLHILNPLSLELIQRYRTLFCSFDGGNHGNHGIVVFRLDEETHERCIMCKVDVSV</sequence>
<organism evidence="1 2">
    <name type="scientific">Lentinula lateritia</name>
    <dbReference type="NCBI Taxonomy" id="40482"/>
    <lineage>
        <taxon>Eukaryota</taxon>
        <taxon>Fungi</taxon>
        <taxon>Dikarya</taxon>
        <taxon>Basidiomycota</taxon>
        <taxon>Agaricomycotina</taxon>
        <taxon>Agaricomycetes</taxon>
        <taxon>Agaricomycetidae</taxon>
        <taxon>Agaricales</taxon>
        <taxon>Marasmiineae</taxon>
        <taxon>Omphalotaceae</taxon>
        <taxon>Lentinula</taxon>
    </lineage>
</organism>